<accession>A0A919N2W3</accession>
<dbReference type="Proteomes" id="UP000636960">
    <property type="component" value="Unassembled WGS sequence"/>
</dbReference>
<dbReference type="AlphaFoldDB" id="A0A919N2W3"/>
<feature type="domain" description="Gp28/Gp37-like" evidence="1">
    <location>
        <begin position="7"/>
        <end position="362"/>
    </location>
</feature>
<comment type="caution">
    <text evidence="2">The sequence shown here is derived from an EMBL/GenBank/DDBJ whole genome shotgun (WGS) entry which is preliminary data.</text>
</comment>
<gene>
    <name evidence="2" type="ORF">Ari01nite_96970</name>
</gene>
<dbReference type="Pfam" id="PF14594">
    <property type="entry name" value="Sipho_Gp37"/>
    <property type="match status" value="1"/>
</dbReference>
<sequence length="493" mass="52809">MRLSDVTVEVRTKNLERAGLIRPEDLDLAVSDVFNNVGTWTIKLPSEHPLAGVLRTPGAGIIVTGPTDVLMSGPVITPENAATATDPAGTLTITGVSDMILLADTLAWPDPANPDPTRQTVAYDTRTGPVETLMHQYVAVNLGPAAPPVRRTAALPAAVVLGVDGGRGPIVTKSARFPVLGHLLAELATVAELGFRMVQRGDRIVFETYPVVDRSRLVRLDIRNSTLAGHKVATSPPRVTHVLVAGQDEGVQRQFVLRTNPAAAAAEVAWGRRIERFVDQRNTDNLTELEQAGDEVLADEGFAALAVQAVPAEDSSMPFGPSWGLGDKVTVVVEDQELSSTVTGYTLKADRDGFRLGALIGDTTGFDPQTALAKRVTSVETRVSQLERNAESNPAGLRIIPSGSLAGDAGPEHYPPGETLMYLSPAVAEAGNWHFRNTWGYVRTTGDGGNDVYQTFATISPGPGQRTEYWIRSANAPAGWSPWRQIVMHDEID</sequence>
<dbReference type="InterPro" id="IPR029432">
    <property type="entry name" value="Gp28/Gp37-like_dom"/>
</dbReference>
<dbReference type="EMBL" id="BOMV01000125">
    <property type="protein sequence ID" value="GIF02233.1"/>
    <property type="molecule type" value="Genomic_DNA"/>
</dbReference>
<protein>
    <recommendedName>
        <fullName evidence="1">Gp28/Gp37-like domain-containing protein</fullName>
    </recommendedName>
</protein>
<dbReference type="CDD" id="cd19958">
    <property type="entry name" value="pyocin_knob"/>
    <property type="match status" value="1"/>
</dbReference>
<keyword evidence="3" id="KW-1185">Reference proteome</keyword>
<reference evidence="2" key="1">
    <citation type="submission" date="2021-01" db="EMBL/GenBank/DDBJ databases">
        <title>Whole genome shotgun sequence of Actinoplanes rishiriensis NBRC 108556.</title>
        <authorList>
            <person name="Komaki H."/>
            <person name="Tamura T."/>
        </authorList>
    </citation>
    <scope>NUCLEOTIDE SEQUENCE</scope>
    <source>
        <strain evidence="2">NBRC 108556</strain>
    </source>
</reference>
<evidence type="ECO:0000313" key="3">
    <source>
        <dbReference type="Proteomes" id="UP000636960"/>
    </source>
</evidence>
<evidence type="ECO:0000259" key="1">
    <source>
        <dbReference type="Pfam" id="PF14594"/>
    </source>
</evidence>
<proteinExistence type="predicted"/>
<organism evidence="2 3">
    <name type="scientific">Paractinoplanes rishiriensis</name>
    <dbReference type="NCBI Taxonomy" id="1050105"/>
    <lineage>
        <taxon>Bacteria</taxon>
        <taxon>Bacillati</taxon>
        <taxon>Actinomycetota</taxon>
        <taxon>Actinomycetes</taxon>
        <taxon>Micromonosporales</taxon>
        <taxon>Micromonosporaceae</taxon>
        <taxon>Paractinoplanes</taxon>
    </lineage>
</organism>
<dbReference type="RefSeq" id="WP_203791323.1">
    <property type="nucleotide sequence ID" value="NZ_BOMV01000125.1"/>
</dbReference>
<name>A0A919N2W3_9ACTN</name>
<evidence type="ECO:0000313" key="2">
    <source>
        <dbReference type="EMBL" id="GIF02233.1"/>
    </source>
</evidence>